<keyword evidence="3" id="KW-1185">Reference proteome</keyword>
<gene>
    <name evidence="2" type="ORF">RHGRI_012198</name>
</gene>
<evidence type="ECO:0000256" key="1">
    <source>
        <dbReference type="SAM" id="MobiDB-lite"/>
    </source>
</evidence>
<sequence>MWTVEAATTDDDDLVVLKPAKHIRTESVQMECENAVAREAEVVSVEEQQESLGFDYDFGNISLTTEVDPSGLALASSVPVPIETSEDYGQRCLNPSHISAQNLQNAESLCSGDQESDLTKAPHSPSY</sequence>
<feature type="region of interest" description="Disordered" evidence="1">
    <location>
        <begin position="104"/>
        <end position="127"/>
    </location>
</feature>
<feature type="compositionally biased region" description="Polar residues" evidence="1">
    <location>
        <begin position="104"/>
        <end position="113"/>
    </location>
</feature>
<protein>
    <submittedName>
        <fullName evidence="2">Uncharacterized protein</fullName>
    </submittedName>
</protein>
<dbReference type="EMBL" id="JACTNZ010000004">
    <property type="protein sequence ID" value="KAG5554557.1"/>
    <property type="molecule type" value="Genomic_DNA"/>
</dbReference>
<proteinExistence type="predicted"/>
<dbReference type="AlphaFoldDB" id="A0AAV6KPH9"/>
<reference evidence="2" key="1">
    <citation type="submission" date="2020-08" db="EMBL/GenBank/DDBJ databases">
        <title>Plant Genome Project.</title>
        <authorList>
            <person name="Zhang R.-G."/>
        </authorList>
    </citation>
    <scope>NUCLEOTIDE SEQUENCE</scope>
    <source>
        <strain evidence="2">WSP0</strain>
        <tissue evidence="2">Leaf</tissue>
    </source>
</reference>
<name>A0AAV6KPH9_9ERIC</name>
<evidence type="ECO:0000313" key="2">
    <source>
        <dbReference type="EMBL" id="KAG5554557.1"/>
    </source>
</evidence>
<dbReference type="Proteomes" id="UP000823749">
    <property type="component" value="Chromosome 4"/>
</dbReference>
<organism evidence="2 3">
    <name type="scientific">Rhododendron griersonianum</name>
    <dbReference type="NCBI Taxonomy" id="479676"/>
    <lineage>
        <taxon>Eukaryota</taxon>
        <taxon>Viridiplantae</taxon>
        <taxon>Streptophyta</taxon>
        <taxon>Embryophyta</taxon>
        <taxon>Tracheophyta</taxon>
        <taxon>Spermatophyta</taxon>
        <taxon>Magnoliopsida</taxon>
        <taxon>eudicotyledons</taxon>
        <taxon>Gunneridae</taxon>
        <taxon>Pentapetalae</taxon>
        <taxon>asterids</taxon>
        <taxon>Ericales</taxon>
        <taxon>Ericaceae</taxon>
        <taxon>Ericoideae</taxon>
        <taxon>Rhodoreae</taxon>
        <taxon>Rhododendron</taxon>
    </lineage>
</organism>
<evidence type="ECO:0000313" key="3">
    <source>
        <dbReference type="Proteomes" id="UP000823749"/>
    </source>
</evidence>
<accession>A0AAV6KPH9</accession>
<comment type="caution">
    <text evidence="2">The sequence shown here is derived from an EMBL/GenBank/DDBJ whole genome shotgun (WGS) entry which is preliminary data.</text>
</comment>